<organism evidence="9">
    <name type="scientific">Drosophila melanogaster</name>
    <name type="common">Fruit fly</name>
    <dbReference type="NCBI Taxonomy" id="7227"/>
    <lineage>
        <taxon>Eukaryota</taxon>
        <taxon>Metazoa</taxon>
        <taxon>Ecdysozoa</taxon>
        <taxon>Arthropoda</taxon>
        <taxon>Hexapoda</taxon>
        <taxon>Insecta</taxon>
        <taxon>Pterygota</taxon>
        <taxon>Neoptera</taxon>
        <taxon>Endopterygota</taxon>
        <taxon>Diptera</taxon>
        <taxon>Brachycera</taxon>
        <taxon>Muscomorpha</taxon>
        <taxon>Ephydroidea</taxon>
        <taxon>Drosophilidae</taxon>
        <taxon>Drosophila</taxon>
        <taxon>Sophophora</taxon>
    </lineage>
</organism>
<dbReference type="Pfam" id="PF05739">
    <property type="entry name" value="SNARE"/>
    <property type="match status" value="1"/>
</dbReference>
<keyword evidence="7" id="KW-0732">Signal</keyword>
<keyword evidence="6" id="KW-1133">Transmembrane helix</keyword>
<dbReference type="AlphaFoldDB" id="Q6NP24"/>
<dbReference type="CDD" id="cd15852">
    <property type="entry name" value="SNARE_Syntaxin8"/>
    <property type="match status" value="1"/>
</dbReference>
<keyword evidence="3" id="KW-0175">Coiled coil</keyword>
<evidence type="ECO:0000256" key="7">
    <source>
        <dbReference type="SAM" id="SignalP"/>
    </source>
</evidence>
<feature type="chain" id="PRO_5004279170" evidence="7">
    <location>
        <begin position="17"/>
        <end position="250"/>
    </location>
</feature>
<feature type="compositionally biased region" description="Polar residues" evidence="5">
    <location>
        <begin position="119"/>
        <end position="135"/>
    </location>
</feature>
<evidence type="ECO:0000256" key="3">
    <source>
        <dbReference type="ARBA" id="ARBA00023054"/>
    </source>
</evidence>
<evidence type="ECO:0000256" key="5">
    <source>
        <dbReference type="SAM" id="MobiDB-lite"/>
    </source>
</evidence>
<dbReference type="Gene3D" id="1.20.5.110">
    <property type="match status" value="1"/>
</dbReference>
<dbReference type="GO" id="GO:0016020">
    <property type="term" value="C:membrane"/>
    <property type="evidence" value="ECO:0007669"/>
    <property type="project" value="UniProtKB-SubCell"/>
</dbReference>
<accession>Q6NP24</accession>
<keyword evidence="2" id="KW-0813">Transport</keyword>
<proteinExistence type="evidence at transcript level"/>
<evidence type="ECO:0000259" key="8">
    <source>
        <dbReference type="PROSITE" id="PS50192"/>
    </source>
</evidence>
<dbReference type="OrthoDB" id="428895at2759"/>
<feature type="signal peptide" evidence="7">
    <location>
        <begin position="1"/>
        <end position="16"/>
    </location>
</feature>
<dbReference type="SUPFAM" id="SSF58038">
    <property type="entry name" value="SNARE fusion complex"/>
    <property type="match status" value="1"/>
</dbReference>
<reference evidence="9" key="1">
    <citation type="submission" date="2003-12" db="EMBL/GenBank/DDBJ databases">
        <authorList>
            <person name="Stapleton M."/>
            <person name="Brokstein P."/>
            <person name="Hong L."/>
            <person name="Agbayani A."/>
            <person name="Carlson J."/>
            <person name="Champe M."/>
            <person name="Chavez C."/>
            <person name="Dorsett V."/>
            <person name="Dresnek D."/>
            <person name="Farfan D."/>
            <person name="Frise E."/>
            <person name="George R."/>
            <person name="Gonzalez M."/>
            <person name="Guarin H."/>
            <person name="Kronmiller B."/>
            <person name="Li P."/>
            <person name="Liao G."/>
            <person name="Miranda A."/>
            <person name="Mungall C.J."/>
            <person name="Nunoo J."/>
            <person name="Pacleb J."/>
            <person name="Paragas V."/>
            <person name="Park S."/>
            <person name="Patel S."/>
            <person name="Phouanenavong S."/>
            <person name="Wan K."/>
            <person name="Yu C."/>
            <person name="Lewis S.E."/>
            <person name="Rubin G.M."/>
            <person name="Celniker S."/>
        </authorList>
    </citation>
    <scope>NUCLEOTIDE SEQUENCE</scope>
    <source>
        <strain evidence="9">Berkeley</strain>
    </source>
</reference>
<keyword evidence="6" id="KW-0812">Transmembrane</keyword>
<feature type="non-terminal residue" evidence="9">
    <location>
        <position position="1"/>
    </location>
</feature>
<evidence type="ECO:0000256" key="1">
    <source>
        <dbReference type="ARBA" id="ARBA00004370"/>
    </source>
</evidence>
<comment type="subcellular location">
    <subcellularLocation>
        <location evidence="1">Membrane</location>
    </subcellularLocation>
</comment>
<evidence type="ECO:0000256" key="4">
    <source>
        <dbReference type="ARBA" id="ARBA00023136"/>
    </source>
</evidence>
<dbReference type="ExpressionAtlas" id="Q6NP24">
    <property type="expression patterns" value="baseline and differential"/>
</dbReference>
<dbReference type="VEuPathDB" id="VectorBase:FBgn0036643"/>
<evidence type="ECO:0000313" key="9">
    <source>
        <dbReference type="EMBL" id="AAR82774.1"/>
    </source>
</evidence>
<dbReference type="PANTHER" id="PTHR19957:SF124">
    <property type="entry name" value="SYNTAXIN-8"/>
    <property type="match status" value="1"/>
</dbReference>
<feature type="domain" description="T-SNARE coiled-coil homology" evidence="8">
    <location>
        <begin position="162"/>
        <end position="224"/>
    </location>
</feature>
<dbReference type="InterPro" id="IPR041875">
    <property type="entry name" value="Syntaxin-8_SNARE"/>
</dbReference>
<dbReference type="InterPro" id="IPR000727">
    <property type="entry name" value="T_SNARE_dom"/>
</dbReference>
<dbReference type="EMBL" id="BT011107">
    <property type="protein sequence ID" value="AAR82774.1"/>
    <property type="molecule type" value="mRNA"/>
</dbReference>
<dbReference type="GO" id="GO:0005737">
    <property type="term" value="C:cytoplasm"/>
    <property type="evidence" value="ECO:0007669"/>
    <property type="project" value="UniProtKB-ARBA"/>
</dbReference>
<feature type="region of interest" description="Disordered" evidence="5">
    <location>
        <begin position="118"/>
        <end position="148"/>
    </location>
</feature>
<sequence length="250" mass="28712">CWRRSFLLLIITHSKSREMALVDHDSWDIEYEGCERLRHQLLVYLNQRQQLNPRTSQFVQLTSSIQTGIEQLAKDMKHLKVVLDNAITWETSPEEELQQRRIDWDRLTSQLREIREKFANSSRSNVPAASGSAWQDQDLGPGHSNSSRNTALDVEALKQKKTEMLAQQNEGLEVLSATLSRQRQLATQLGNEVEDQNNILDNLANAMDRVETGVQRETQSIGQVNRRDSTWGYWLVIIALFVAIIVVVFV</sequence>
<protein>
    <submittedName>
        <fullName evidence="9">LP02760p</fullName>
    </submittedName>
</protein>
<keyword evidence="4 6" id="KW-0472">Membrane</keyword>
<evidence type="ECO:0000256" key="2">
    <source>
        <dbReference type="ARBA" id="ARBA00022448"/>
    </source>
</evidence>
<dbReference type="Bgee" id="FBgn0036643">
    <property type="expression patterns" value="Expressed in transmedullary neuron Tm5c (Drosophila) in brain and 123 other cell types or tissues"/>
</dbReference>
<dbReference type="PROSITE" id="PS50192">
    <property type="entry name" value="T_SNARE"/>
    <property type="match status" value="1"/>
</dbReference>
<dbReference type="GO" id="GO:0012505">
    <property type="term" value="C:endomembrane system"/>
    <property type="evidence" value="ECO:0007669"/>
    <property type="project" value="UniProtKB-ARBA"/>
</dbReference>
<gene>
    <name evidence="9" type="primary">Syx8</name>
</gene>
<dbReference type="HOGENOM" id="CLU_099972_0_0_1"/>
<dbReference type="InterPro" id="IPR045242">
    <property type="entry name" value="Syntaxin"/>
</dbReference>
<dbReference type="PANTHER" id="PTHR19957">
    <property type="entry name" value="SYNTAXIN"/>
    <property type="match status" value="1"/>
</dbReference>
<evidence type="ECO:0000256" key="6">
    <source>
        <dbReference type="SAM" id="Phobius"/>
    </source>
</evidence>
<name>Q6NP24_DROME</name>
<feature type="transmembrane region" description="Helical" evidence="6">
    <location>
        <begin position="231"/>
        <end position="249"/>
    </location>
</feature>
<dbReference type="SMART" id="SM00397">
    <property type="entry name" value="t_SNARE"/>
    <property type="match status" value="1"/>
</dbReference>